<keyword evidence="3" id="KW-0808">Transferase</keyword>
<dbReference type="PROSITE" id="PS50405">
    <property type="entry name" value="GST_CTER"/>
    <property type="match status" value="1"/>
</dbReference>
<organism evidence="3 4">
    <name type="scientific">Celeribacter baekdonensis</name>
    <dbReference type="NCBI Taxonomy" id="875171"/>
    <lineage>
        <taxon>Bacteria</taxon>
        <taxon>Pseudomonadati</taxon>
        <taxon>Pseudomonadota</taxon>
        <taxon>Alphaproteobacteria</taxon>
        <taxon>Rhodobacterales</taxon>
        <taxon>Roseobacteraceae</taxon>
        <taxon>Celeribacter</taxon>
    </lineage>
</organism>
<dbReference type="OrthoDB" id="9810080at2"/>
<feature type="domain" description="GST C-terminal" evidence="2">
    <location>
        <begin position="89"/>
        <end position="209"/>
    </location>
</feature>
<dbReference type="InterPro" id="IPR036249">
    <property type="entry name" value="Thioredoxin-like_sf"/>
</dbReference>
<dbReference type="Proteomes" id="UP000182284">
    <property type="component" value="Unassembled WGS sequence"/>
</dbReference>
<sequence length="209" mass="23073">MTQLVLHNYDLDDACYRVRLVASCCDLSVELRNVDMFPGMEQVSPPYLTLNPLGRLPILETAEATLRQTGAILLYLAGLDPQKRLLPTDTSELAQMTDWLFFAEHDLSVATTARAISIMDVPGDGPATLAQTRALLRIMEDHMSAQDVKGLGFFAGAEITLADLALFPAFALSRDCNIDHDAFPALRLWARRVRATPGFIVMPGIPDYH</sequence>
<dbReference type="Pfam" id="PF13410">
    <property type="entry name" value="GST_C_2"/>
    <property type="match status" value="1"/>
</dbReference>
<dbReference type="SFLD" id="SFLDG00358">
    <property type="entry name" value="Main_(cytGST)"/>
    <property type="match status" value="1"/>
</dbReference>
<dbReference type="PROSITE" id="PS50404">
    <property type="entry name" value="GST_NTER"/>
    <property type="match status" value="1"/>
</dbReference>
<dbReference type="InterPro" id="IPR040079">
    <property type="entry name" value="Glutathione_S-Trfase"/>
</dbReference>
<feature type="domain" description="GST N-terminal" evidence="1">
    <location>
        <begin position="2"/>
        <end position="84"/>
    </location>
</feature>
<dbReference type="InterPro" id="IPR010987">
    <property type="entry name" value="Glutathione-S-Trfase_C-like"/>
</dbReference>
<evidence type="ECO:0000313" key="3">
    <source>
        <dbReference type="EMBL" id="SDG37186.1"/>
    </source>
</evidence>
<evidence type="ECO:0000259" key="2">
    <source>
        <dbReference type="PROSITE" id="PS50405"/>
    </source>
</evidence>
<accession>A0A1G7TPE8</accession>
<protein>
    <submittedName>
        <fullName evidence="3">Glutathione S-transferase</fullName>
    </submittedName>
</protein>
<dbReference type="InterPro" id="IPR036282">
    <property type="entry name" value="Glutathione-S-Trfase_C_sf"/>
</dbReference>
<dbReference type="Gene3D" id="1.20.1050.10">
    <property type="match status" value="1"/>
</dbReference>
<evidence type="ECO:0000313" key="4">
    <source>
        <dbReference type="Proteomes" id="UP000182284"/>
    </source>
</evidence>
<reference evidence="3 4" key="1">
    <citation type="submission" date="2016-10" db="EMBL/GenBank/DDBJ databases">
        <authorList>
            <person name="de Groot N.N."/>
        </authorList>
    </citation>
    <scope>NUCLEOTIDE SEQUENCE [LARGE SCALE GENOMIC DNA]</scope>
    <source>
        <strain evidence="3 4">DSM 27375</strain>
    </source>
</reference>
<dbReference type="RefSeq" id="WP_074647130.1">
    <property type="nucleotide sequence ID" value="NZ_FNBL01000018.1"/>
</dbReference>
<dbReference type="EMBL" id="FNBL01000018">
    <property type="protein sequence ID" value="SDG37186.1"/>
    <property type="molecule type" value="Genomic_DNA"/>
</dbReference>
<dbReference type="InterPro" id="IPR004045">
    <property type="entry name" value="Glutathione_S-Trfase_N"/>
</dbReference>
<name>A0A1G7TPE8_9RHOB</name>
<proteinExistence type="predicted"/>
<dbReference type="GO" id="GO:0016740">
    <property type="term" value="F:transferase activity"/>
    <property type="evidence" value="ECO:0007669"/>
    <property type="project" value="UniProtKB-KW"/>
</dbReference>
<dbReference type="PANTHER" id="PTHR44051:SF2">
    <property type="entry name" value="HYPOTHETICAL GLUTATHIONE S-TRANSFERASE LIKE PROTEIN"/>
    <property type="match status" value="1"/>
</dbReference>
<evidence type="ECO:0000259" key="1">
    <source>
        <dbReference type="PROSITE" id="PS50404"/>
    </source>
</evidence>
<dbReference type="SFLD" id="SFLDS00019">
    <property type="entry name" value="Glutathione_Transferase_(cytos"/>
    <property type="match status" value="1"/>
</dbReference>
<dbReference type="SUPFAM" id="SSF47616">
    <property type="entry name" value="GST C-terminal domain-like"/>
    <property type="match status" value="1"/>
</dbReference>
<gene>
    <name evidence="3" type="ORF">SAMN04488117_11820</name>
</gene>
<dbReference type="AlphaFoldDB" id="A0A1G7TPE8"/>
<dbReference type="Gene3D" id="3.40.30.10">
    <property type="entry name" value="Glutaredoxin"/>
    <property type="match status" value="1"/>
</dbReference>
<dbReference type="PANTHER" id="PTHR44051">
    <property type="entry name" value="GLUTATHIONE S-TRANSFERASE-RELATED"/>
    <property type="match status" value="1"/>
</dbReference>
<dbReference type="SUPFAM" id="SSF52833">
    <property type="entry name" value="Thioredoxin-like"/>
    <property type="match status" value="1"/>
</dbReference>
<dbReference type="Pfam" id="PF02798">
    <property type="entry name" value="GST_N"/>
    <property type="match status" value="1"/>
</dbReference>